<comment type="similarity">
    <text evidence="1 7">Belongs to the outer membrane factor (OMF) (TC 1.B.17) family.</text>
</comment>
<dbReference type="Pfam" id="PF02321">
    <property type="entry name" value="OEP"/>
    <property type="match status" value="2"/>
</dbReference>
<dbReference type="InterPro" id="IPR028351">
    <property type="entry name" value="CyaE"/>
</dbReference>
<protein>
    <recommendedName>
        <fullName evidence="7">Protein CyaE</fullName>
    </recommendedName>
</protein>
<comment type="subcellular location">
    <subcellularLocation>
        <location evidence="7">Cell outer membrane</location>
        <topology evidence="7">Peripheral membrane protein</topology>
    </subcellularLocation>
</comment>
<dbReference type="NCBIfam" id="TIGR01844">
    <property type="entry name" value="type_I_sec_TolC"/>
    <property type="match status" value="1"/>
</dbReference>
<accession>A0A846ZPW3</accession>
<gene>
    <name evidence="10" type="ORF">HF690_13425</name>
</gene>
<keyword evidence="3" id="KW-1134">Transmembrane beta strand</keyword>
<keyword evidence="7" id="KW-0354">Hemolysis</keyword>
<dbReference type="GO" id="GO:0009279">
    <property type="term" value="C:cell outer membrane"/>
    <property type="evidence" value="ECO:0007669"/>
    <property type="project" value="UniProtKB-SubCell"/>
</dbReference>
<keyword evidence="9" id="KW-0732">Signal</keyword>
<dbReference type="GO" id="GO:0031640">
    <property type="term" value="P:killing of cells of another organism"/>
    <property type="evidence" value="ECO:0007669"/>
    <property type="project" value="UniProtKB-KW"/>
</dbReference>
<evidence type="ECO:0000313" key="11">
    <source>
        <dbReference type="Proteomes" id="UP000541636"/>
    </source>
</evidence>
<evidence type="ECO:0000256" key="7">
    <source>
        <dbReference type="PIRNR" id="PIRNR001892"/>
    </source>
</evidence>
<evidence type="ECO:0000313" key="10">
    <source>
        <dbReference type="EMBL" id="NKZ39952.1"/>
    </source>
</evidence>
<keyword evidence="4" id="KW-0812">Transmembrane</keyword>
<keyword evidence="11" id="KW-1185">Reference proteome</keyword>
<keyword evidence="8" id="KW-0175">Coiled coil</keyword>
<keyword evidence="7" id="KW-0204">Cytolysis</keyword>
<keyword evidence="6 7" id="KW-0998">Cell outer membrane</keyword>
<comment type="caution">
    <text evidence="10">The sequence shown here is derived from an EMBL/GenBank/DDBJ whole genome shotgun (WGS) entry which is preliminary data.</text>
</comment>
<evidence type="ECO:0000256" key="3">
    <source>
        <dbReference type="ARBA" id="ARBA00022452"/>
    </source>
</evidence>
<evidence type="ECO:0000256" key="5">
    <source>
        <dbReference type="ARBA" id="ARBA00023136"/>
    </source>
</evidence>
<dbReference type="GO" id="GO:1990281">
    <property type="term" value="C:efflux pump complex"/>
    <property type="evidence" value="ECO:0007669"/>
    <property type="project" value="TreeGrafter"/>
</dbReference>
<dbReference type="PIRSF" id="PIRSF001892">
    <property type="entry name" value="CyaE"/>
    <property type="match status" value="1"/>
</dbReference>
<keyword evidence="5 7" id="KW-0472">Membrane</keyword>
<feature type="coiled-coil region" evidence="8">
    <location>
        <begin position="118"/>
        <end position="225"/>
    </location>
</feature>
<dbReference type="SUPFAM" id="SSF56954">
    <property type="entry name" value="Outer membrane efflux proteins (OEP)"/>
    <property type="match status" value="1"/>
</dbReference>
<evidence type="ECO:0000256" key="8">
    <source>
        <dbReference type="SAM" id="Coils"/>
    </source>
</evidence>
<sequence length="455" mass="49477">MRFKPVLLALAITAAMPGMAHAEDLMQAYQQARQNDPQLALAEANTRSVHEGINQARAALFPQINASLGLTQDNRGRSSGTYIDQSTGQLYMTPATGYLRNRNLSLTLSQSVFDLSRYEDLKSAHAQADSQNAQYSAEEQNLLVRVATAYFNVLTAKDQVAFSKAQEKSLARELDQAQQRFKVGLSAITDVQDAKAQHDSATAQLISAQNALDDAREALTQITGEPAKNLKVLRDEVPLQPPVPNNVSDWVRTALQNNPSIMAQQYNVDAADYQVSSARAGHLPTISANVSYGKSSTWSENGTLNTSTPSDTTFGLTLRVPIFSGGLVQSQVRQAIAQRDASKDGLESQRRQTIRNTRNYFRSVIAGISEVEATRQAVQSSQSALEATEAGFKVGTRTIVDVLLGQQNLTNAQQSYSRARHQFVLNQLLLKQAAGTITVKDLQAVNALLESPDGA</sequence>
<feature type="signal peptide" evidence="9">
    <location>
        <begin position="1"/>
        <end position="22"/>
    </location>
</feature>
<name>A0A846ZPW3_9GAMM</name>
<evidence type="ECO:0000256" key="2">
    <source>
        <dbReference type="ARBA" id="ARBA00022448"/>
    </source>
</evidence>
<dbReference type="AlphaFoldDB" id="A0A846ZPW3"/>
<comment type="function">
    <text evidence="7">CyaE is necessary for transport of calmodulin-sensitive adenylate cyclase-hemolysin (cyclolysin).</text>
</comment>
<dbReference type="PANTHER" id="PTHR30026:SF20">
    <property type="entry name" value="OUTER MEMBRANE PROTEIN TOLC"/>
    <property type="match status" value="1"/>
</dbReference>
<evidence type="ECO:0000256" key="4">
    <source>
        <dbReference type="ARBA" id="ARBA00022692"/>
    </source>
</evidence>
<dbReference type="Proteomes" id="UP000541636">
    <property type="component" value="Unassembled WGS sequence"/>
</dbReference>
<keyword evidence="2 7" id="KW-0813">Transport</keyword>
<dbReference type="PANTHER" id="PTHR30026">
    <property type="entry name" value="OUTER MEMBRANE PROTEIN TOLC"/>
    <property type="match status" value="1"/>
</dbReference>
<dbReference type="EMBL" id="JAAZQD010000005">
    <property type="protein sequence ID" value="NKZ39952.1"/>
    <property type="molecule type" value="Genomic_DNA"/>
</dbReference>
<evidence type="ECO:0000256" key="9">
    <source>
        <dbReference type="SAM" id="SignalP"/>
    </source>
</evidence>
<reference evidence="10 11" key="1">
    <citation type="journal article" date="2017" name="Int. J. Syst. Evol. Microbiol.">
        <title>Oleiagrimonas citrea sp. nov., a marine bacterium isolated from tidal flat sediment and emended description of the genus Oleiagrimonas Fang et al. 2015 and Oleiagrimonas soli.</title>
        <authorList>
            <person name="Yang S.H."/>
            <person name="Seo H.S."/>
            <person name="Seong C.N."/>
            <person name="Kwon K.K."/>
        </authorList>
    </citation>
    <scope>NUCLEOTIDE SEQUENCE [LARGE SCALE GENOMIC DNA]</scope>
    <source>
        <strain evidence="10 11">MEBiC09124</strain>
    </source>
</reference>
<organism evidence="10 11">
    <name type="scientific">Oleiagrimonas citrea</name>
    <dbReference type="NCBI Taxonomy" id="1665687"/>
    <lineage>
        <taxon>Bacteria</taxon>
        <taxon>Pseudomonadati</taxon>
        <taxon>Pseudomonadota</taxon>
        <taxon>Gammaproteobacteria</taxon>
        <taxon>Lysobacterales</taxon>
        <taxon>Rhodanobacteraceae</taxon>
        <taxon>Oleiagrimonas</taxon>
    </lineage>
</organism>
<dbReference type="InterPro" id="IPR003423">
    <property type="entry name" value="OMP_efflux"/>
</dbReference>
<dbReference type="Gene3D" id="1.20.1600.10">
    <property type="entry name" value="Outer membrane efflux proteins (OEP)"/>
    <property type="match status" value="1"/>
</dbReference>
<evidence type="ECO:0000256" key="1">
    <source>
        <dbReference type="ARBA" id="ARBA00007613"/>
    </source>
</evidence>
<dbReference type="GO" id="GO:0015562">
    <property type="term" value="F:efflux transmembrane transporter activity"/>
    <property type="evidence" value="ECO:0007669"/>
    <property type="project" value="InterPro"/>
</dbReference>
<proteinExistence type="inferred from homology"/>
<dbReference type="InterPro" id="IPR010130">
    <property type="entry name" value="T1SS_OMP_TolC"/>
</dbReference>
<dbReference type="InterPro" id="IPR051906">
    <property type="entry name" value="TolC-like"/>
</dbReference>
<feature type="chain" id="PRO_5032641336" description="Protein CyaE" evidence="9">
    <location>
        <begin position="23"/>
        <end position="455"/>
    </location>
</feature>
<evidence type="ECO:0000256" key="6">
    <source>
        <dbReference type="ARBA" id="ARBA00023237"/>
    </source>
</evidence>
<dbReference type="GO" id="GO:0015288">
    <property type="term" value="F:porin activity"/>
    <property type="evidence" value="ECO:0007669"/>
    <property type="project" value="TreeGrafter"/>
</dbReference>